<dbReference type="Proteomes" id="UP001164539">
    <property type="component" value="Chromosome 1"/>
</dbReference>
<protein>
    <submittedName>
        <fullName evidence="1">Cytochrome P450 family protein</fullName>
    </submittedName>
</protein>
<evidence type="ECO:0000313" key="1">
    <source>
        <dbReference type="EMBL" id="KAJ4727087.1"/>
    </source>
</evidence>
<organism evidence="1 2">
    <name type="scientific">Melia azedarach</name>
    <name type="common">Chinaberry tree</name>
    <dbReference type="NCBI Taxonomy" id="155640"/>
    <lineage>
        <taxon>Eukaryota</taxon>
        <taxon>Viridiplantae</taxon>
        <taxon>Streptophyta</taxon>
        <taxon>Embryophyta</taxon>
        <taxon>Tracheophyta</taxon>
        <taxon>Spermatophyta</taxon>
        <taxon>Magnoliopsida</taxon>
        <taxon>eudicotyledons</taxon>
        <taxon>Gunneridae</taxon>
        <taxon>Pentapetalae</taxon>
        <taxon>rosids</taxon>
        <taxon>malvids</taxon>
        <taxon>Sapindales</taxon>
        <taxon>Meliaceae</taxon>
        <taxon>Melia</taxon>
    </lineage>
</organism>
<dbReference type="EMBL" id="CM051394">
    <property type="protein sequence ID" value="KAJ4727087.1"/>
    <property type="molecule type" value="Genomic_DNA"/>
</dbReference>
<reference evidence="1 2" key="1">
    <citation type="journal article" date="2023" name="Science">
        <title>Complex scaffold remodeling in plant triterpene biosynthesis.</title>
        <authorList>
            <person name="De La Pena R."/>
            <person name="Hodgson H."/>
            <person name="Liu J.C."/>
            <person name="Stephenson M.J."/>
            <person name="Martin A.C."/>
            <person name="Owen C."/>
            <person name="Harkess A."/>
            <person name="Leebens-Mack J."/>
            <person name="Jimenez L.E."/>
            <person name="Osbourn A."/>
            <person name="Sattely E.S."/>
        </authorList>
    </citation>
    <scope>NUCLEOTIDE SEQUENCE [LARGE SCALE GENOMIC DNA]</scope>
    <source>
        <strain evidence="2">cv. JPN11</strain>
        <tissue evidence="1">Leaf</tissue>
    </source>
</reference>
<evidence type="ECO:0000313" key="2">
    <source>
        <dbReference type="Proteomes" id="UP001164539"/>
    </source>
</evidence>
<comment type="caution">
    <text evidence="1">The sequence shown here is derived from an EMBL/GenBank/DDBJ whole genome shotgun (WGS) entry which is preliminary data.</text>
</comment>
<name>A0ACC1YTM8_MELAZ</name>
<proteinExistence type="predicted"/>
<sequence length="508" mass="58363">MDFLAIPFSFTALAIIISILIVQILARNLQQKNGNQKKKYHPVGGTIFNQLLNFNRLHHYMTDLAGKHKTYRLLSPFRSEIYTADPANVEYMLKTNFENYGKGWYNYNILKDLLGDGIFAVDGDKWRQQRKISSNEFSTKVLRDFSTVAFKKNVGKLAYILSEAANSDQIIDIQDLFMKSTLDSIFKVAFGVELDSMCGSSEEGKIFSSAFDDASAMTLWRYVDILWQIKKFLNIGSEATLKKKIEVIDAFVYKLIRSKINQMHNPQENNSMKKDDILSRFLQVTETDSKYLRDIILNFIIAGKDTTATALSWFLYMLCKHPGVQEKVAQEVKDATNIKDVTDFAEFADSISEEALEKMHYLHAAITETLRIYPAVPVDAKICFSDDTLPDGFNVSKGDMVCYQPYAMGRMKFIWGDDVEEFKPERWLDENGLFQKQSPFKFTAFQAGPRICLGKEFAYRQMKIYSAVLLSCFLFKMGNEKDTVNYRTMINLHIDGGLHVRVFPRFET</sequence>
<keyword evidence="2" id="KW-1185">Reference proteome</keyword>
<accession>A0ACC1YTM8</accession>
<gene>
    <name evidence="1" type="ORF">OWV82_000246</name>
</gene>